<feature type="transmembrane region" description="Helical" evidence="1">
    <location>
        <begin position="58"/>
        <end position="79"/>
    </location>
</feature>
<dbReference type="Proteomes" id="UP000027120">
    <property type="component" value="Unassembled WGS sequence"/>
</dbReference>
<proteinExistence type="predicted"/>
<evidence type="ECO:0000313" key="2">
    <source>
        <dbReference type="EMBL" id="KDO39469.1"/>
    </source>
</evidence>
<sequence>MASKLGDGETANAFGSCVTSMLHTHFSKTKPSEILSCRCQPIQLGITSVSFTLPLLSSSPYCPFFVVSISFTIHIFSVLKTRGLVLGLQKKIIFFNN</sequence>
<organism evidence="2 3">
    <name type="scientific">Citrus sinensis</name>
    <name type="common">Sweet orange</name>
    <name type="synonym">Citrus aurantium var. sinensis</name>
    <dbReference type="NCBI Taxonomy" id="2711"/>
    <lineage>
        <taxon>Eukaryota</taxon>
        <taxon>Viridiplantae</taxon>
        <taxon>Streptophyta</taxon>
        <taxon>Embryophyta</taxon>
        <taxon>Tracheophyta</taxon>
        <taxon>Spermatophyta</taxon>
        <taxon>Magnoliopsida</taxon>
        <taxon>eudicotyledons</taxon>
        <taxon>Gunneridae</taxon>
        <taxon>Pentapetalae</taxon>
        <taxon>rosids</taxon>
        <taxon>malvids</taxon>
        <taxon>Sapindales</taxon>
        <taxon>Rutaceae</taxon>
        <taxon>Aurantioideae</taxon>
        <taxon>Citrus</taxon>
    </lineage>
</organism>
<reference evidence="2 3" key="1">
    <citation type="submission" date="2014-04" db="EMBL/GenBank/DDBJ databases">
        <authorList>
            <consortium name="International Citrus Genome Consortium"/>
            <person name="Gmitter F."/>
            <person name="Chen C."/>
            <person name="Farmerie W."/>
            <person name="Harkins T."/>
            <person name="Desany B."/>
            <person name="Mohiuddin M."/>
            <person name="Kodira C."/>
            <person name="Borodovsky M."/>
            <person name="Lomsadze A."/>
            <person name="Burns P."/>
            <person name="Jenkins J."/>
            <person name="Prochnik S."/>
            <person name="Shu S."/>
            <person name="Chapman J."/>
            <person name="Pitluck S."/>
            <person name="Schmutz J."/>
            <person name="Rokhsar D."/>
        </authorList>
    </citation>
    <scope>NUCLEOTIDE SEQUENCE</scope>
</reference>
<evidence type="ECO:0000256" key="1">
    <source>
        <dbReference type="SAM" id="Phobius"/>
    </source>
</evidence>
<dbReference type="EMBL" id="KK786563">
    <property type="protein sequence ID" value="KDO39469.1"/>
    <property type="molecule type" value="Genomic_DNA"/>
</dbReference>
<dbReference type="AlphaFoldDB" id="A0A067D8Z5"/>
<accession>A0A067D8Z5</accession>
<gene>
    <name evidence="2" type="ORF">CISIN_1g046256mg</name>
</gene>
<protein>
    <submittedName>
        <fullName evidence="2">Uncharacterized protein</fullName>
    </submittedName>
</protein>
<evidence type="ECO:0000313" key="3">
    <source>
        <dbReference type="Proteomes" id="UP000027120"/>
    </source>
</evidence>
<keyword evidence="1" id="KW-0472">Membrane</keyword>
<keyword evidence="1" id="KW-0812">Transmembrane</keyword>
<keyword evidence="1" id="KW-1133">Transmembrane helix</keyword>
<name>A0A067D8Z5_CITSI</name>
<keyword evidence="3" id="KW-1185">Reference proteome</keyword>